<dbReference type="PANTHER" id="PTHR13265">
    <property type="entry name" value="THO COMPLEX SUBUNIT 1"/>
    <property type="match status" value="1"/>
</dbReference>
<dbReference type="InterPro" id="IPR021861">
    <property type="entry name" value="THO_THOC1"/>
</dbReference>
<keyword evidence="3" id="KW-1185">Reference proteome</keyword>
<feature type="region of interest" description="Disordered" evidence="1">
    <location>
        <begin position="41"/>
        <end position="70"/>
    </location>
</feature>
<dbReference type="Pfam" id="PF11957">
    <property type="entry name" value="efThoc1"/>
    <property type="match status" value="1"/>
</dbReference>
<proteinExistence type="predicted"/>
<evidence type="ECO:0000313" key="2">
    <source>
        <dbReference type="EMBL" id="ELR23123.1"/>
    </source>
</evidence>
<feature type="compositionally biased region" description="Low complexity" evidence="1">
    <location>
        <begin position="48"/>
        <end position="69"/>
    </location>
</feature>
<organism evidence="2 3">
    <name type="scientific">Acanthamoeba castellanii (strain ATCC 30010 / Neff)</name>
    <dbReference type="NCBI Taxonomy" id="1257118"/>
    <lineage>
        <taxon>Eukaryota</taxon>
        <taxon>Amoebozoa</taxon>
        <taxon>Discosea</taxon>
        <taxon>Longamoebia</taxon>
        <taxon>Centramoebida</taxon>
        <taxon>Acanthamoebidae</taxon>
        <taxon>Acanthamoeba</taxon>
    </lineage>
</organism>
<dbReference type="GO" id="GO:0006406">
    <property type="term" value="P:mRNA export from nucleus"/>
    <property type="evidence" value="ECO:0007669"/>
    <property type="project" value="TreeGrafter"/>
</dbReference>
<feature type="compositionally biased region" description="Acidic residues" evidence="1">
    <location>
        <begin position="406"/>
        <end position="416"/>
    </location>
</feature>
<dbReference type="GeneID" id="14924096"/>
<evidence type="ECO:0000313" key="3">
    <source>
        <dbReference type="Proteomes" id="UP000011083"/>
    </source>
</evidence>
<evidence type="ECO:0000256" key="1">
    <source>
        <dbReference type="SAM" id="MobiDB-lite"/>
    </source>
</evidence>
<dbReference type="RefSeq" id="XP_004352651.1">
    <property type="nucleotide sequence ID" value="XM_004352599.1"/>
</dbReference>
<name>L8HEE4_ACACF</name>
<feature type="compositionally biased region" description="Basic and acidic residues" evidence="1">
    <location>
        <begin position="341"/>
        <end position="350"/>
    </location>
</feature>
<feature type="region of interest" description="Disordered" evidence="1">
    <location>
        <begin position="336"/>
        <end position="466"/>
    </location>
</feature>
<dbReference type="EMBL" id="KB007861">
    <property type="protein sequence ID" value="ELR23123.1"/>
    <property type="molecule type" value="Genomic_DNA"/>
</dbReference>
<dbReference type="AlphaFoldDB" id="L8HEE4"/>
<dbReference type="VEuPathDB" id="AmoebaDB:ACA1_249770"/>
<dbReference type="KEGG" id="acan:ACA1_249770"/>
<gene>
    <name evidence="2" type="ORF">ACA1_249770</name>
</gene>
<dbReference type="OrthoDB" id="9402762at2759"/>
<sequence length="466" mass="51678">MNYEQTKRFLLTSLRRADASNDLEKAKTAILADLKELHIKKQKPEQPSAAASASAPTTAAAGASSSSTTDQDVKDILDYALQQRHDKGEGSGGGSKMEVEGTPAATTRKYEDVGLLIDIALWLGREKVIESAAPLELVRDFFLSHTIEECQQFFALLEDRADQLSRAIIGDSRANNTLLRALSEVRKRLSRTNDLVFAGRILMFMAYAFPLSDKSGVNLKGEANVANVTTMDKEPSPALEETPEDIRDLQALLQKEERGRMVSLEEWLEPVIEEMDPEAAIESQYKKINTDKIYVWRAKRLTFKRSLEYFCTLAKQDATLEDVAKQLLANKGTSTEDGMVLEDREEKRDADVDDVEDKESVVKIEAKHSEDQEGDQLVSEPDSHDDDSKPPTKTTLEAGEVPTPQVEEEEGDDEKESEVGEKRKEMPASPLKARDDASSPAVKKRRVANSPLLVTTPGEAKPTTPE</sequence>
<reference evidence="2 3" key="1">
    <citation type="journal article" date="2013" name="Genome Biol.">
        <title>Genome of Acanthamoeba castellanii highlights extensive lateral gene transfer and early evolution of tyrosine kinase signaling.</title>
        <authorList>
            <person name="Clarke M."/>
            <person name="Lohan A.J."/>
            <person name="Liu B."/>
            <person name="Lagkouvardos I."/>
            <person name="Roy S."/>
            <person name="Zafar N."/>
            <person name="Bertelli C."/>
            <person name="Schilde C."/>
            <person name="Kianianmomeni A."/>
            <person name="Burglin T.R."/>
            <person name="Frech C."/>
            <person name="Turcotte B."/>
            <person name="Kopec K.O."/>
            <person name="Synnott J.M."/>
            <person name="Choo C."/>
            <person name="Paponov I."/>
            <person name="Finkler A."/>
            <person name="Soon Heng Tan C."/>
            <person name="Hutchins A.P."/>
            <person name="Weinmeier T."/>
            <person name="Rattei T."/>
            <person name="Chu J.S."/>
            <person name="Gimenez G."/>
            <person name="Irimia M."/>
            <person name="Rigden D.J."/>
            <person name="Fitzpatrick D.A."/>
            <person name="Lorenzo-Morales J."/>
            <person name="Bateman A."/>
            <person name="Chiu C.H."/>
            <person name="Tang P."/>
            <person name="Hegemann P."/>
            <person name="Fromm H."/>
            <person name="Raoult D."/>
            <person name="Greub G."/>
            <person name="Miranda-Saavedra D."/>
            <person name="Chen N."/>
            <person name="Nash P."/>
            <person name="Ginger M.L."/>
            <person name="Horn M."/>
            <person name="Schaap P."/>
            <person name="Caler L."/>
            <person name="Loftus B."/>
        </authorList>
    </citation>
    <scope>NUCLEOTIDE SEQUENCE [LARGE SCALE GENOMIC DNA]</scope>
    <source>
        <strain evidence="2 3">Neff</strain>
    </source>
</reference>
<dbReference type="GO" id="GO:0000445">
    <property type="term" value="C:THO complex part of transcription export complex"/>
    <property type="evidence" value="ECO:0007669"/>
    <property type="project" value="TreeGrafter"/>
</dbReference>
<dbReference type="Proteomes" id="UP000011083">
    <property type="component" value="Unassembled WGS sequence"/>
</dbReference>
<protein>
    <submittedName>
        <fullName evidence="2">Uncharacterized protein</fullName>
    </submittedName>
</protein>
<dbReference type="PANTHER" id="PTHR13265:SF0">
    <property type="entry name" value="HPR1"/>
    <property type="match status" value="1"/>
</dbReference>
<feature type="compositionally biased region" description="Basic and acidic residues" evidence="1">
    <location>
        <begin position="417"/>
        <end position="437"/>
    </location>
</feature>
<feature type="region of interest" description="Disordered" evidence="1">
    <location>
        <begin position="84"/>
        <end position="103"/>
    </location>
</feature>
<accession>L8HEE4</accession>
<dbReference type="STRING" id="1257118.L8HEE4"/>
<feature type="compositionally biased region" description="Basic and acidic residues" evidence="1">
    <location>
        <begin position="358"/>
        <end position="371"/>
    </location>
</feature>